<gene>
    <name evidence="9" type="primary">yteP_25</name>
    <name evidence="9" type="ORF">PAECIP111891_01493</name>
</gene>
<comment type="subcellular location">
    <subcellularLocation>
        <location evidence="1 7">Cell membrane</location>
        <topology evidence="1 7">Multi-pass membrane protein</topology>
    </subcellularLocation>
</comment>
<evidence type="ECO:0000256" key="3">
    <source>
        <dbReference type="ARBA" id="ARBA00022475"/>
    </source>
</evidence>
<reference evidence="9" key="1">
    <citation type="submission" date="2022-01" db="EMBL/GenBank/DDBJ databases">
        <authorList>
            <person name="Criscuolo A."/>
        </authorList>
    </citation>
    <scope>NUCLEOTIDE SEQUENCE</scope>
    <source>
        <strain evidence="9">CIP111891</strain>
    </source>
</reference>
<evidence type="ECO:0000256" key="5">
    <source>
        <dbReference type="ARBA" id="ARBA00022989"/>
    </source>
</evidence>
<keyword evidence="10" id="KW-1185">Reference proteome</keyword>
<dbReference type="InterPro" id="IPR050809">
    <property type="entry name" value="UgpAE/MalFG_permease"/>
</dbReference>
<dbReference type="PANTHER" id="PTHR43227">
    <property type="entry name" value="BLL4140 PROTEIN"/>
    <property type="match status" value="1"/>
</dbReference>
<evidence type="ECO:0000256" key="1">
    <source>
        <dbReference type="ARBA" id="ARBA00004651"/>
    </source>
</evidence>
<keyword evidence="3" id="KW-1003">Cell membrane</keyword>
<dbReference type="Proteomes" id="UP000838821">
    <property type="component" value="Unassembled WGS sequence"/>
</dbReference>
<feature type="transmembrane region" description="Helical" evidence="7">
    <location>
        <begin position="275"/>
        <end position="294"/>
    </location>
</feature>
<keyword evidence="5 7" id="KW-1133">Transmembrane helix</keyword>
<comment type="similarity">
    <text evidence="7">Belongs to the binding-protein-dependent transport system permease family.</text>
</comment>
<protein>
    <submittedName>
        <fullName evidence="9">Multiple-sugar transport system permease YteP</fullName>
    </submittedName>
</protein>
<dbReference type="Gene3D" id="1.10.3720.10">
    <property type="entry name" value="MetI-like"/>
    <property type="match status" value="1"/>
</dbReference>
<dbReference type="InterPro" id="IPR000515">
    <property type="entry name" value="MetI-like"/>
</dbReference>
<dbReference type="InterPro" id="IPR035906">
    <property type="entry name" value="MetI-like_sf"/>
</dbReference>
<comment type="caution">
    <text evidence="9">The sequence shown here is derived from an EMBL/GenBank/DDBJ whole genome shotgun (WGS) entry which is preliminary data.</text>
</comment>
<dbReference type="PROSITE" id="PS50928">
    <property type="entry name" value="ABC_TM1"/>
    <property type="match status" value="1"/>
</dbReference>
<dbReference type="SUPFAM" id="SSF161098">
    <property type="entry name" value="MetI-like"/>
    <property type="match status" value="1"/>
</dbReference>
<dbReference type="PANTHER" id="PTHR43227:SF11">
    <property type="entry name" value="BLL4140 PROTEIN"/>
    <property type="match status" value="1"/>
</dbReference>
<proteinExistence type="inferred from homology"/>
<feature type="domain" description="ABC transmembrane type-1" evidence="8">
    <location>
        <begin position="82"/>
        <end position="296"/>
    </location>
</feature>
<dbReference type="Pfam" id="PF00528">
    <property type="entry name" value="BPD_transp_1"/>
    <property type="match status" value="1"/>
</dbReference>
<name>A0ABM9C1P7_9BACL</name>
<keyword evidence="2 7" id="KW-0813">Transport</keyword>
<feature type="transmembrane region" description="Helical" evidence="7">
    <location>
        <begin position="215"/>
        <end position="233"/>
    </location>
</feature>
<keyword evidence="6 7" id="KW-0472">Membrane</keyword>
<evidence type="ECO:0000256" key="4">
    <source>
        <dbReference type="ARBA" id="ARBA00022692"/>
    </source>
</evidence>
<feature type="transmembrane region" description="Helical" evidence="7">
    <location>
        <begin position="21"/>
        <end position="40"/>
    </location>
</feature>
<evidence type="ECO:0000259" key="8">
    <source>
        <dbReference type="PROSITE" id="PS50928"/>
    </source>
</evidence>
<evidence type="ECO:0000256" key="6">
    <source>
        <dbReference type="ARBA" id="ARBA00023136"/>
    </source>
</evidence>
<evidence type="ECO:0000313" key="9">
    <source>
        <dbReference type="EMBL" id="CAH1200128.1"/>
    </source>
</evidence>
<dbReference type="EMBL" id="CAKMMW010000003">
    <property type="protein sequence ID" value="CAH1200128.1"/>
    <property type="molecule type" value="Genomic_DNA"/>
</dbReference>
<sequence>MRKTAEASFSVRFKRDFLLNKYLYLMMVPVLAYYFIFHYAPMYGAIIAFKEYTPIKGILGSPWIGFQNFHDFFTSYYFWRILKNTVLISLYTLCFEFPAPIILAILINELANKRFQRFVQTVTYMPYFISLVVIAGMIKDFTNNGGVVNTLLTYFGANDTAMLQKPELFRTIYVLSEIWQKIGWESIIYLAALMGIDQEQYEAAKMDGASRLKSIWHITLPGILPTISIMFILRMGNLLNVGFEKIILLYNPSTYDTADVISSFVYRKGLLEFGWSYSAAVGLFNSVINLALLITANKISKRVSENSLW</sequence>
<evidence type="ECO:0000313" key="10">
    <source>
        <dbReference type="Proteomes" id="UP000838821"/>
    </source>
</evidence>
<accession>A0ABM9C1P7</accession>
<dbReference type="RefSeq" id="WP_236285934.1">
    <property type="nucleotide sequence ID" value="NZ_CAKMMW010000003.1"/>
</dbReference>
<keyword evidence="4 7" id="KW-0812">Transmembrane</keyword>
<dbReference type="CDD" id="cd06261">
    <property type="entry name" value="TM_PBP2"/>
    <property type="match status" value="1"/>
</dbReference>
<evidence type="ECO:0000256" key="7">
    <source>
        <dbReference type="RuleBase" id="RU363032"/>
    </source>
</evidence>
<evidence type="ECO:0000256" key="2">
    <source>
        <dbReference type="ARBA" id="ARBA00022448"/>
    </source>
</evidence>
<feature type="transmembrane region" description="Helical" evidence="7">
    <location>
        <begin position="118"/>
        <end position="138"/>
    </location>
</feature>
<feature type="transmembrane region" description="Helical" evidence="7">
    <location>
        <begin position="86"/>
        <end position="106"/>
    </location>
</feature>
<organism evidence="9 10">
    <name type="scientific">Paenibacillus allorhizoplanae</name>
    <dbReference type="NCBI Taxonomy" id="2905648"/>
    <lineage>
        <taxon>Bacteria</taxon>
        <taxon>Bacillati</taxon>
        <taxon>Bacillota</taxon>
        <taxon>Bacilli</taxon>
        <taxon>Bacillales</taxon>
        <taxon>Paenibacillaceae</taxon>
        <taxon>Paenibacillus</taxon>
    </lineage>
</organism>